<feature type="region of interest" description="Disordered" evidence="1">
    <location>
        <begin position="1"/>
        <end position="28"/>
    </location>
</feature>
<dbReference type="OrthoDB" id="1656058at2"/>
<dbReference type="EMBL" id="CP026520">
    <property type="protein sequence ID" value="QAV21783.1"/>
    <property type="molecule type" value="Genomic_DNA"/>
</dbReference>
<dbReference type="Proteomes" id="UP000288943">
    <property type="component" value="Chromosome"/>
</dbReference>
<dbReference type="InterPro" id="IPR047773">
    <property type="entry name" value="YHYH_dom_bact"/>
</dbReference>
<dbReference type="AlphaFoldDB" id="A0A410X562"/>
<dbReference type="KEGG" id="pchi:PC41400_23750"/>
<organism evidence="2 3">
    <name type="scientific">Paenibacillus chitinolyticus</name>
    <dbReference type="NCBI Taxonomy" id="79263"/>
    <lineage>
        <taxon>Bacteria</taxon>
        <taxon>Bacillati</taxon>
        <taxon>Bacillota</taxon>
        <taxon>Bacilli</taxon>
        <taxon>Bacillales</taxon>
        <taxon>Paenibacillaceae</taxon>
        <taxon>Paenibacillus</taxon>
    </lineage>
</organism>
<proteinExistence type="predicted"/>
<evidence type="ECO:0000256" key="1">
    <source>
        <dbReference type="SAM" id="MobiDB-lite"/>
    </source>
</evidence>
<evidence type="ECO:0000313" key="2">
    <source>
        <dbReference type="EMBL" id="QAV21783.1"/>
    </source>
</evidence>
<evidence type="ECO:0000313" key="3">
    <source>
        <dbReference type="Proteomes" id="UP000288943"/>
    </source>
</evidence>
<name>A0A410X562_9BACL</name>
<sequence length="41" mass="4419">MATSASAYAHPGRLDKNGGHNCSAKSKQKGLCSGYHYHKKK</sequence>
<reference evidence="2 3" key="1">
    <citation type="submission" date="2018-01" db="EMBL/GenBank/DDBJ databases">
        <title>The whole genome sequencing and assembly of Paenibacillus chitinolyticus KCCM 41400 strain.</title>
        <authorList>
            <person name="Kim J.-Y."/>
            <person name="Park M.-K."/>
            <person name="Lee Y.-J."/>
            <person name="Yi H."/>
            <person name="Bahn Y.-S."/>
            <person name="Kim J.F."/>
            <person name="Lee D.-W."/>
        </authorList>
    </citation>
    <scope>NUCLEOTIDE SEQUENCE [LARGE SCALE GENOMIC DNA]</scope>
    <source>
        <strain evidence="2 3">KCCM 41400</strain>
    </source>
</reference>
<protein>
    <submittedName>
        <fullName evidence="2">YHYH domain-containing protein</fullName>
    </submittedName>
</protein>
<accession>A0A410X562</accession>
<gene>
    <name evidence="2" type="ORF">PC41400_23750</name>
</gene>
<dbReference type="NCBIfam" id="NF033223">
    <property type="entry name" value="YHYH_alt"/>
    <property type="match status" value="1"/>
</dbReference>